<evidence type="ECO:0000259" key="3">
    <source>
        <dbReference type="Pfam" id="PF01515"/>
    </source>
</evidence>
<dbReference type="RefSeq" id="WP_132465847.1">
    <property type="nucleotide sequence ID" value="NZ_SLXP01000018.1"/>
</dbReference>
<name>A0A4R2PSA8_9RHOB</name>
<dbReference type="PANTHER" id="PTHR43356:SF2">
    <property type="entry name" value="PHOSPHATE ACETYLTRANSFERASE"/>
    <property type="match status" value="1"/>
</dbReference>
<feature type="domain" description="MaoC-like" evidence="4">
    <location>
        <begin position="24"/>
        <end position="117"/>
    </location>
</feature>
<keyword evidence="1 5" id="KW-0808">Transferase</keyword>
<sequence>MKIEENRTFDEIAPGDSAEIVRICTEDDFYVFATSSGNHNPLHLARYDGDGDGAPETVAPAMWVGSLVSAVIGNVLPGAGSLYRAQSLLFHARAHAGDELVARVTVTDKHPPDGIVMRTEVTRKADGAVILTGEAEVQAPARKMVFEDLEIPGLLVERHRHFDALIARAEPLPPLPTAVIAPEEPKSLGGALLGGRHTIIAPILIGDRARISAAATELGASLDGIEIVDATDHVHAANIAVDLVVQGRAAALMKGHLHTDVMLKAALRKENGLRAGRRFTHVFVMDVPGVPHPLLVTDAAINIAPDLRCKMDIVQNAIDLARSIGIAEPKVGVLSAVETVNPDIPSSLDAALLSKMAERGQITGGIVDGPLAMDNAVDISAARTKGLKSQVAGRAEVLVVPNIDAGNMLAKQLAYISHAEGAGVVMGARVPIILNSRSDDDKARLASCAVAALHNARVTGLLPVPADRAAE</sequence>
<evidence type="ECO:0000259" key="4">
    <source>
        <dbReference type="Pfam" id="PF01575"/>
    </source>
</evidence>
<dbReference type="Pfam" id="PF01515">
    <property type="entry name" value="PTA_PTB"/>
    <property type="match status" value="1"/>
</dbReference>
<protein>
    <submittedName>
        <fullName evidence="5">Phosphate butyryltransferase</fullName>
    </submittedName>
</protein>
<dbReference type="InterPro" id="IPR002505">
    <property type="entry name" value="PTA_PTB"/>
</dbReference>
<feature type="domain" description="Phosphate acetyl/butaryl transferase" evidence="3">
    <location>
        <begin position="236"/>
        <end position="452"/>
    </location>
</feature>
<dbReference type="EMBL" id="SLXP01000018">
    <property type="protein sequence ID" value="TCP38739.1"/>
    <property type="molecule type" value="Genomic_DNA"/>
</dbReference>
<reference evidence="5 6" key="1">
    <citation type="submission" date="2019-03" db="EMBL/GenBank/DDBJ databases">
        <title>Genomic Encyclopedia of Type Strains, Phase IV (KMG-IV): sequencing the most valuable type-strain genomes for metagenomic binning, comparative biology and taxonomic classification.</title>
        <authorList>
            <person name="Goeker M."/>
        </authorList>
    </citation>
    <scope>NUCLEOTIDE SEQUENCE [LARGE SCALE GENOMIC DNA]</scope>
    <source>
        <strain evidence="5 6">DSM 18063</strain>
    </source>
</reference>
<evidence type="ECO:0000313" key="6">
    <source>
        <dbReference type="Proteomes" id="UP000294835"/>
    </source>
</evidence>
<dbReference type="Pfam" id="PF01575">
    <property type="entry name" value="MaoC_dehydratas"/>
    <property type="match status" value="1"/>
</dbReference>
<gene>
    <name evidence="5" type="ORF">EV662_11840</name>
</gene>
<organism evidence="5 6">
    <name type="scientific">Rhodovulum marinum</name>
    <dbReference type="NCBI Taxonomy" id="320662"/>
    <lineage>
        <taxon>Bacteria</taxon>
        <taxon>Pseudomonadati</taxon>
        <taxon>Pseudomonadota</taxon>
        <taxon>Alphaproteobacteria</taxon>
        <taxon>Rhodobacterales</taxon>
        <taxon>Paracoccaceae</taxon>
        <taxon>Rhodovulum</taxon>
    </lineage>
</organism>
<accession>A0A4R2PSA8</accession>
<dbReference type="GO" id="GO:0016746">
    <property type="term" value="F:acyltransferase activity"/>
    <property type="evidence" value="ECO:0007669"/>
    <property type="project" value="UniProtKB-KW"/>
</dbReference>
<dbReference type="OrthoDB" id="9800237at2"/>
<dbReference type="PANTHER" id="PTHR43356">
    <property type="entry name" value="PHOSPHATE ACETYLTRANSFERASE"/>
    <property type="match status" value="1"/>
</dbReference>
<dbReference type="Gene3D" id="3.40.718.10">
    <property type="entry name" value="Isopropylmalate Dehydrogenase"/>
    <property type="match status" value="1"/>
</dbReference>
<dbReference type="CDD" id="cd03449">
    <property type="entry name" value="R_hydratase"/>
    <property type="match status" value="1"/>
</dbReference>
<proteinExistence type="predicted"/>
<evidence type="ECO:0000313" key="5">
    <source>
        <dbReference type="EMBL" id="TCP38739.1"/>
    </source>
</evidence>
<dbReference type="SUPFAM" id="SSF54637">
    <property type="entry name" value="Thioesterase/thiol ester dehydrase-isomerase"/>
    <property type="match status" value="1"/>
</dbReference>
<evidence type="ECO:0000256" key="1">
    <source>
        <dbReference type="ARBA" id="ARBA00022679"/>
    </source>
</evidence>
<dbReference type="SUPFAM" id="SSF53659">
    <property type="entry name" value="Isocitrate/Isopropylmalate dehydrogenase-like"/>
    <property type="match status" value="1"/>
</dbReference>
<dbReference type="InterPro" id="IPR050500">
    <property type="entry name" value="Phos_Acetyltrans/Butyryltrans"/>
</dbReference>
<keyword evidence="2" id="KW-0012">Acyltransferase</keyword>
<dbReference type="InterPro" id="IPR002539">
    <property type="entry name" value="MaoC-like_dom"/>
</dbReference>
<dbReference type="Gene3D" id="3.10.129.10">
    <property type="entry name" value="Hotdog Thioesterase"/>
    <property type="match status" value="1"/>
</dbReference>
<evidence type="ECO:0000256" key="2">
    <source>
        <dbReference type="ARBA" id="ARBA00023315"/>
    </source>
</evidence>
<dbReference type="InterPro" id="IPR029069">
    <property type="entry name" value="HotDog_dom_sf"/>
</dbReference>
<comment type="caution">
    <text evidence="5">The sequence shown here is derived from an EMBL/GenBank/DDBJ whole genome shotgun (WGS) entry which is preliminary data.</text>
</comment>
<dbReference type="Proteomes" id="UP000294835">
    <property type="component" value="Unassembled WGS sequence"/>
</dbReference>
<dbReference type="NCBIfam" id="NF006045">
    <property type="entry name" value="PRK08190.1"/>
    <property type="match status" value="1"/>
</dbReference>
<dbReference type="AlphaFoldDB" id="A0A4R2PSA8"/>
<keyword evidence="6" id="KW-1185">Reference proteome</keyword>